<sequence length="73" mass="8534">MDLTIKSAENIEYMISQITTKLRMVNADAIKSSQYNEDVYEDLHDIYEMVMKKNTFSPNEMQAIVEELGNLRK</sequence>
<dbReference type="Proteomes" id="UP000075666">
    <property type="component" value="Unassembled WGS sequence"/>
</dbReference>
<dbReference type="RefSeq" id="WP_066232377.1">
    <property type="nucleotide sequence ID" value="NZ_CP066701.1"/>
</dbReference>
<evidence type="ECO:0000313" key="2">
    <source>
        <dbReference type="EMBL" id="KYD03509.1"/>
    </source>
</evidence>
<evidence type="ECO:0000256" key="1">
    <source>
        <dbReference type="HAMAP-Rule" id="MF_00829"/>
    </source>
</evidence>
<accession>A0A150KUK9</accession>
<organism evidence="2 4">
    <name type="scientific">Heyndrickxia sporothermodurans</name>
    <dbReference type="NCBI Taxonomy" id="46224"/>
    <lineage>
        <taxon>Bacteria</taxon>
        <taxon>Bacillati</taxon>
        <taxon>Bacillota</taxon>
        <taxon>Bacilli</taxon>
        <taxon>Bacillales</taxon>
        <taxon>Bacillaceae</taxon>
        <taxon>Heyndrickxia</taxon>
    </lineage>
</organism>
<dbReference type="InterPro" id="IPR009507">
    <property type="entry name" value="UPF0435"/>
</dbReference>
<keyword evidence="4" id="KW-1185">Reference proteome</keyword>
<comment type="similarity">
    <text evidence="1">Belongs to the UPF0435 family.</text>
</comment>
<dbReference type="Proteomes" id="UP000595512">
    <property type="component" value="Chromosome"/>
</dbReference>
<dbReference type="EMBL" id="LQYN01000068">
    <property type="protein sequence ID" value="KYD03509.1"/>
    <property type="molecule type" value="Genomic_DNA"/>
</dbReference>
<proteinExistence type="inferred from homology"/>
<dbReference type="Pfam" id="PF06569">
    <property type="entry name" value="DUF1128"/>
    <property type="match status" value="1"/>
</dbReference>
<evidence type="ECO:0000313" key="5">
    <source>
        <dbReference type="Proteomes" id="UP000595512"/>
    </source>
</evidence>
<dbReference type="PATRIC" id="fig|46224.3.peg.3495"/>
<reference evidence="2 4" key="1">
    <citation type="submission" date="2016-01" db="EMBL/GenBank/DDBJ databases">
        <title>Genome Sequences of Twelve Sporeforming Bacillus Species Isolated from Foods.</title>
        <authorList>
            <person name="Berendsen E.M."/>
            <person name="Wells-Bennik M.H."/>
            <person name="Krawcyk A.O."/>
            <person name="De Jong A."/>
            <person name="Holsappel S."/>
            <person name="Eijlander R.T."/>
            <person name="Kuipers O.P."/>
        </authorList>
    </citation>
    <scope>NUCLEOTIDE SEQUENCE [LARGE SCALE GENOMIC DNA]</scope>
    <source>
        <strain evidence="2 4">B4102</strain>
    </source>
</reference>
<dbReference type="KEGG" id="hspo:JGZ69_02635"/>
<dbReference type="HAMAP" id="MF_00829">
    <property type="entry name" value="UPF0435"/>
    <property type="match status" value="1"/>
</dbReference>
<gene>
    <name evidence="2" type="ORF">B4102_3359</name>
    <name evidence="3" type="ORF">JGZ69_02635</name>
</gene>
<protein>
    <recommendedName>
        <fullName evidence="1">UPF0435 protein B4102_3359</fullName>
    </recommendedName>
</protein>
<evidence type="ECO:0000313" key="4">
    <source>
        <dbReference type="Proteomes" id="UP000075666"/>
    </source>
</evidence>
<dbReference type="STRING" id="46224.B4102_3359"/>
<dbReference type="EMBL" id="CP066701">
    <property type="protein sequence ID" value="QQX25871.1"/>
    <property type="molecule type" value="Genomic_DNA"/>
</dbReference>
<dbReference type="AlphaFoldDB" id="A0A150KUK9"/>
<evidence type="ECO:0000313" key="3">
    <source>
        <dbReference type="EMBL" id="QQX25871.1"/>
    </source>
</evidence>
<dbReference type="OrthoDB" id="2361695at2"/>
<reference evidence="3 5" key="2">
    <citation type="submission" date="2020-12" db="EMBL/GenBank/DDBJ databases">
        <title>Taxonomic evaluation of the Bacillus sporothermodurans group of bacteria based on whole genome sequences.</title>
        <authorList>
            <person name="Fiedler G."/>
            <person name="Herbstmann A.-D."/>
            <person name="Doll E."/>
            <person name="Wenning M."/>
            <person name="Brinks E."/>
            <person name="Kabisch J."/>
            <person name="Breitenwieser F."/>
            <person name="Lappann M."/>
            <person name="Boehnlein C."/>
            <person name="Franz C."/>
        </authorList>
    </citation>
    <scope>NUCLEOTIDE SEQUENCE [LARGE SCALE GENOMIC DNA]</scope>
    <source>
        <strain evidence="3 5">DSM 10599</strain>
    </source>
</reference>
<name>A0A150KUK9_9BACI</name>